<dbReference type="CDD" id="cd07773">
    <property type="entry name" value="ASKHA_NBD_FGGY_FK"/>
    <property type="match status" value="1"/>
</dbReference>
<dbReference type="Proteomes" id="UP000245412">
    <property type="component" value="Unassembled WGS sequence"/>
</dbReference>
<dbReference type="Pfam" id="PF02782">
    <property type="entry name" value="FGGY_C"/>
    <property type="match status" value="1"/>
</dbReference>
<dbReference type="GO" id="GO:0016773">
    <property type="term" value="F:phosphotransferase activity, alcohol group as acceptor"/>
    <property type="evidence" value="ECO:0007669"/>
    <property type="project" value="InterPro"/>
</dbReference>
<feature type="domain" description="Carbohydrate kinase FGGY N-terminal" evidence="4">
    <location>
        <begin position="4"/>
        <end position="241"/>
    </location>
</feature>
<evidence type="ECO:0000313" key="6">
    <source>
        <dbReference type="EMBL" id="PWJ76678.1"/>
    </source>
</evidence>
<evidence type="ECO:0000259" key="4">
    <source>
        <dbReference type="Pfam" id="PF00370"/>
    </source>
</evidence>
<protein>
    <submittedName>
        <fullName evidence="6">Xylulokinase</fullName>
    </submittedName>
</protein>
<keyword evidence="2" id="KW-0808">Transferase</keyword>
<dbReference type="GO" id="GO:0016301">
    <property type="term" value="F:kinase activity"/>
    <property type="evidence" value="ECO:0007669"/>
    <property type="project" value="UniProtKB-KW"/>
</dbReference>
<dbReference type="Gene3D" id="3.30.420.40">
    <property type="match status" value="2"/>
</dbReference>
<dbReference type="PROSITE" id="PS00933">
    <property type="entry name" value="FGGY_KINASES_1"/>
    <property type="match status" value="1"/>
</dbReference>
<dbReference type="InterPro" id="IPR000577">
    <property type="entry name" value="Carb_kinase_FGGY"/>
</dbReference>
<dbReference type="GO" id="GO:0005975">
    <property type="term" value="P:carbohydrate metabolic process"/>
    <property type="evidence" value="ECO:0007669"/>
    <property type="project" value="InterPro"/>
</dbReference>
<accession>A0AB73T635</accession>
<dbReference type="InterPro" id="IPR018485">
    <property type="entry name" value="FGGY_C"/>
</dbReference>
<organism evidence="6 7">
    <name type="scientific">Murimonas intestini</name>
    <dbReference type="NCBI Taxonomy" id="1337051"/>
    <lineage>
        <taxon>Bacteria</taxon>
        <taxon>Bacillati</taxon>
        <taxon>Bacillota</taxon>
        <taxon>Clostridia</taxon>
        <taxon>Lachnospirales</taxon>
        <taxon>Lachnospiraceae</taxon>
        <taxon>Murimonas</taxon>
    </lineage>
</organism>
<evidence type="ECO:0000313" key="7">
    <source>
        <dbReference type="Proteomes" id="UP000245412"/>
    </source>
</evidence>
<dbReference type="PANTHER" id="PTHR43095:SF5">
    <property type="entry name" value="XYLULOSE KINASE"/>
    <property type="match status" value="1"/>
</dbReference>
<feature type="domain" description="Carbohydrate kinase FGGY C-terminal" evidence="5">
    <location>
        <begin position="283"/>
        <end position="443"/>
    </location>
</feature>
<name>A0AB73T635_9FIRM</name>
<sequence length="494" mass="53726">MKIAGLDIGTTGCKLTVFDENGNYLDKAYCDYPVTRKVSGHEIDAAGILKGVKKVMKEMGSLHPDIAGIGVTSFGETFVLTDEKGSPLYPAMLYTDPRGAKECKELKEKLGEKRIAAITGVNPHEMYSVSKMMWLKRHEPEIYAKGSHLFLIEDFVVFHLTGRAQIDYSLASRTMAFDIRHLRWSDEILRAAEIDRSLLSDTVPAGTSAGSIRSEIAAAVGLSGDTVIVSISHDQVAAAVGAGVFDPDIAVEGAGTVECITPICDGLPEIETMSAGNYAVVPYVVPGKYVCYAFSYTGGALIQWCVDTIAKKEKELAEKEGISANTYLERQAESPTGILVLPHFAGAATPYMDTSSKGAILGLTADTSAAEIYRACMEGVGYEMMVNMEYLKKSCVDFKMLHAAGGGARSAEWTQMKADMLNIPITTLETMDAGTVGSAMLTGIVTGCFKSLKDAAEKMVVKKEVYLPRAKMHEKYEKVYRRYRDVYHAVRPLM</sequence>
<dbReference type="SUPFAM" id="SSF53067">
    <property type="entry name" value="Actin-like ATPase domain"/>
    <property type="match status" value="2"/>
</dbReference>
<dbReference type="EMBL" id="QGGY01000004">
    <property type="protein sequence ID" value="PWJ76678.1"/>
    <property type="molecule type" value="Genomic_DNA"/>
</dbReference>
<dbReference type="RefSeq" id="WP_109625824.1">
    <property type="nucleotide sequence ID" value="NZ_JANKBI010000008.1"/>
</dbReference>
<dbReference type="InterPro" id="IPR050406">
    <property type="entry name" value="FGGY_Carb_Kinase"/>
</dbReference>
<keyword evidence="7" id="KW-1185">Reference proteome</keyword>
<comment type="caution">
    <text evidence="6">The sequence shown here is derived from an EMBL/GenBank/DDBJ whole genome shotgun (WGS) entry which is preliminary data.</text>
</comment>
<evidence type="ECO:0000256" key="1">
    <source>
        <dbReference type="ARBA" id="ARBA00009156"/>
    </source>
</evidence>
<dbReference type="InterPro" id="IPR043129">
    <property type="entry name" value="ATPase_NBD"/>
</dbReference>
<reference evidence="6 7" key="1">
    <citation type="submission" date="2018-05" db="EMBL/GenBank/DDBJ databases">
        <authorList>
            <person name="Goeker M."/>
            <person name="Huntemann M."/>
            <person name="Clum A."/>
            <person name="Pillay M."/>
            <person name="Palaniappan K."/>
            <person name="Varghese N."/>
            <person name="Mikhailova N."/>
            <person name="Stamatis D."/>
            <person name="Reddy T."/>
            <person name="Daum C."/>
            <person name="Shapiro N."/>
            <person name="Ivanova N."/>
            <person name="Kyrpides N."/>
            <person name="Woyke T."/>
        </authorList>
    </citation>
    <scope>NUCLEOTIDE SEQUENCE [LARGE SCALE GENOMIC DNA]</scope>
    <source>
        <strain evidence="6 7">DSM 26524</strain>
    </source>
</reference>
<dbReference type="AlphaFoldDB" id="A0AB73T635"/>
<evidence type="ECO:0000259" key="5">
    <source>
        <dbReference type="Pfam" id="PF02782"/>
    </source>
</evidence>
<dbReference type="InterPro" id="IPR018484">
    <property type="entry name" value="FGGY_N"/>
</dbReference>
<evidence type="ECO:0000256" key="2">
    <source>
        <dbReference type="ARBA" id="ARBA00022679"/>
    </source>
</evidence>
<dbReference type="InterPro" id="IPR018483">
    <property type="entry name" value="Carb_kinase_FGGY_CS"/>
</dbReference>
<keyword evidence="3" id="KW-0418">Kinase</keyword>
<dbReference type="PIRSF" id="PIRSF000538">
    <property type="entry name" value="GlpK"/>
    <property type="match status" value="1"/>
</dbReference>
<gene>
    <name evidence="6" type="ORF">C7383_104124</name>
</gene>
<evidence type="ECO:0000256" key="3">
    <source>
        <dbReference type="ARBA" id="ARBA00022777"/>
    </source>
</evidence>
<comment type="similarity">
    <text evidence="1">Belongs to the FGGY kinase family.</text>
</comment>
<dbReference type="Pfam" id="PF00370">
    <property type="entry name" value="FGGY_N"/>
    <property type="match status" value="1"/>
</dbReference>
<proteinExistence type="inferred from homology"/>
<dbReference type="PANTHER" id="PTHR43095">
    <property type="entry name" value="SUGAR KINASE"/>
    <property type="match status" value="1"/>
</dbReference>